<dbReference type="AlphaFoldDB" id="A0A7D6HWV6"/>
<sequence>MAGSRESADDGSVDDGSVDKASTGAEVTALDAPTTASADGDVPNPNDESVGSRIDDEPEEDSAKSADTGCDKAKGAPWWRRNARSASNHEGADGSRLRRRVRSVIRSAAVAVLVAVVAGAGYEGWLLFRQHETDVAARQALETAERYAVILTSADAGSVDKNIADVLSGATGEFKQRYAKAGAQLRKMLVDNKVAAQGSVVASAVKTASKNKVEVLLVVRQSLTNEAHPDPRADITAVTMTMEKTGDRWLVSGVALPEDER</sequence>
<reference evidence="6" key="3">
    <citation type="submission" date="2023-07" db="EMBL/GenBank/DDBJ databases">
        <title>Description of Mycobacterium gordonae subsp. intergordonae subsp.nov. and Mycobacterium gordonae subsp. gordonae subsp. nov.</title>
        <authorList>
            <person name="Huang H."/>
        </authorList>
    </citation>
    <scope>NUCLEOTIDE SEQUENCE [LARGE SCALE GENOMIC DNA]</scope>
    <source>
        <strain evidence="6">24</strain>
    </source>
</reference>
<dbReference type="Proteomes" id="UP000510682">
    <property type="component" value="Chromosome"/>
</dbReference>
<keyword evidence="4" id="KW-1133">Transmembrane helix</keyword>
<dbReference type="KEGG" id="mgor:H0P51_22590"/>
<feature type="transmembrane region" description="Helical" evidence="4">
    <location>
        <begin position="104"/>
        <end position="128"/>
    </location>
</feature>
<evidence type="ECO:0000256" key="4">
    <source>
        <dbReference type="SAM" id="Phobius"/>
    </source>
</evidence>
<dbReference type="PANTHER" id="PTHR37042">
    <property type="entry name" value="OUTER MEMBRANE PROTEIN RV1973"/>
    <property type="match status" value="1"/>
</dbReference>
<proteinExistence type="predicted"/>
<keyword evidence="6" id="KW-1185">Reference proteome</keyword>
<accession>A0A7D6HWV6</accession>
<feature type="region of interest" description="Disordered" evidence="3">
    <location>
        <begin position="1"/>
        <end position="98"/>
    </location>
</feature>
<reference evidence="6" key="1">
    <citation type="submission" date="2020-07" db="EMBL/GenBank/DDBJ databases">
        <title>Description of Mycobacterium gordonae subsp. intergordonae subsp.nov. and Mycobacterium gordonae subsp. gordonae subsp. nov.</title>
        <authorList>
            <person name="Yu X."/>
        </authorList>
    </citation>
    <scope>NUCLEOTIDE SEQUENCE [LARGE SCALE GENOMIC DNA]</scope>
    <source>
        <strain evidence="6">24</strain>
    </source>
</reference>
<dbReference type="EMBL" id="CP059165">
    <property type="protein sequence ID" value="QLL06495.1"/>
    <property type="molecule type" value="Genomic_DNA"/>
</dbReference>
<dbReference type="PANTHER" id="PTHR37042:SF4">
    <property type="entry name" value="OUTER MEMBRANE PROTEIN RV1973"/>
    <property type="match status" value="1"/>
</dbReference>
<evidence type="ECO:0000256" key="1">
    <source>
        <dbReference type="ARBA" id="ARBA00004370"/>
    </source>
</evidence>
<keyword evidence="4" id="KW-0812">Transmembrane</keyword>
<dbReference type="GO" id="GO:0016020">
    <property type="term" value="C:membrane"/>
    <property type="evidence" value="ECO:0007669"/>
    <property type="project" value="UniProtKB-SubCell"/>
</dbReference>
<organism evidence="5 6">
    <name type="scientific">Mycobacterium vicinigordonae</name>
    <dbReference type="NCBI Taxonomy" id="1719132"/>
    <lineage>
        <taxon>Bacteria</taxon>
        <taxon>Bacillati</taxon>
        <taxon>Actinomycetota</taxon>
        <taxon>Actinomycetes</taxon>
        <taxon>Mycobacteriales</taxon>
        <taxon>Mycobacteriaceae</taxon>
        <taxon>Mycobacterium</taxon>
    </lineage>
</organism>
<evidence type="ECO:0000313" key="6">
    <source>
        <dbReference type="Proteomes" id="UP000510682"/>
    </source>
</evidence>
<evidence type="ECO:0000256" key="3">
    <source>
        <dbReference type="SAM" id="MobiDB-lite"/>
    </source>
</evidence>
<feature type="compositionally biased region" description="Basic and acidic residues" evidence="3">
    <location>
        <begin position="61"/>
        <end position="74"/>
    </location>
</feature>
<evidence type="ECO:0000313" key="5">
    <source>
        <dbReference type="EMBL" id="QLL06495.1"/>
    </source>
</evidence>
<comment type="subcellular location">
    <subcellularLocation>
        <location evidence="1">Membrane</location>
    </subcellularLocation>
</comment>
<keyword evidence="2 4" id="KW-0472">Membrane</keyword>
<reference evidence="5 6" key="2">
    <citation type="submission" date="2020-07" db="EMBL/GenBank/DDBJ databases">
        <authorList>
            <person name="Yu X."/>
        </authorList>
    </citation>
    <scope>NUCLEOTIDE SEQUENCE [LARGE SCALE GENOMIC DNA]</scope>
    <source>
        <strain evidence="6">24</strain>
    </source>
</reference>
<dbReference type="RefSeq" id="WP_180915074.1">
    <property type="nucleotide sequence ID" value="NZ_CP059165.1"/>
</dbReference>
<protein>
    <submittedName>
        <fullName evidence="5">Mce protein</fullName>
    </submittedName>
</protein>
<evidence type="ECO:0000256" key="2">
    <source>
        <dbReference type="ARBA" id="ARBA00023136"/>
    </source>
</evidence>
<gene>
    <name evidence="5" type="ORF">H0P51_22590</name>
</gene>
<name>A0A7D6HWV6_9MYCO</name>